<dbReference type="InterPro" id="IPR039420">
    <property type="entry name" value="WalR-like"/>
</dbReference>
<reference evidence="8 9" key="1">
    <citation type="submission" date="2018-05" db="EMBL/GenBank/DDBJ databases">
        <title>Genomic Encyclopedia of Type Strains, Phase IV (KMG-IV): sequencing the most valuable type-strain genomes for metagenomic binning, comparative biology and taxonomic classification.</title>
        <authorList>
            <person name="Goeker M."/>
        </authorList>
    </citation>
    <scope>NUCLEOTIDE SEQUENCE [LARGE SCALE GENOMIC DNA]</scope>
    <source>
        <strain evidence="8 9">DSM 19792</strain>
    </source>
</reference>
<evidence type="ECO:0000313" key="8">
    <source>
        <dbReference type="EMBL" id="PXX46768.1"/>
    </source>
</evidence>
<dbReference type="SMART" id="SM00448">
    <property type="entry name" value="REC"/>
    <property type="match status" value="1"/>
</dbReference>
<dbReference type="PROSITE" id="PS00622">
    <property type="entry name" value="HTH_LUXR_1"/>
    <property type="match status" value="1"/>
</dbReference>
<keyword evidence="2" id="KW-0805">Transcription regulation</keyword>
<dbReference type="Gene3D" id="3.40.50.2300">
    <property type="match status" value="1"/>
</dbReference>
<evidence type="ECO:0000259" key="6">
    <source>
        <dbReference type="PROSITE" id="PS50043"/>
    </source>
</evidence>
<proteinExistence type="predicted"/>
<keyword evidence="1 5" id="KW-0597">Phosphoprotein</keyword>
<gene>
    <name evidence="8" type="ORF">DFR42_101343</name>
</gene>
<dbReference type="SUPFAM" id="SSF52172">
    <property type="entry name" value="CheY-like"/>
    <property type="match status" value="1"/>
</dbReference>
<dbReference type="RefSeq" id="WP_110253217.1">
    <property type="nucleotide sequence ID" value="NZ_QJKB01000001.1"/>
</dbReference>
<name>A0A318JB44_9BURK</name>
<dbReference type="PANTHER" id="PTHR43214:SF41">
    <property type="entry name" value="NITRATE_NITRITE RESPONSE REGULATOR PROTEIN NARP"/>
    <property type="match status" value="1"/>
</dbReference>
<dbReference type="InterPro" id="IPR000792">
    <property type="entry name" value="Tscrpt_reg_LuxR_C"/>
</dbReference>
<evidence type="ECO:0000256" key="5">
    <source>
        <dbReference type="PROSITE-ProRule" id="PRU00169"/>
    </source>
</evidence>
<evidence type="ECO:0000256" key="3">
    <source>
        <dbReference type="ARBA" id="ARBA00023125"/>
    </source>
</evidence>
<keyword evidence="9" id="KW-1185">Reference proteome</keyword>
<feature type="domain" description="HTH luxR-type" evidence="6">
    <location>
        <begin position="147"/>
        <end position="212"/>
    </location>
</feature>
<dbReference type="AlphaFoldDB" id="A0A318JB44"/>
<comment type="caution">
    <text evidence="8">The sequence shown here is derived from an EMBL/GenBank/DDBJ whole genome shotgun (WGS) entry which is preliminary data.</text>
</comment>
<dbReference type="CDD" id="cd17535">
    <property type="entry name" value="REC_NarL-like"/>
    <property type="match status" value="1"/>
</dbReference>
<keyword evidence="3" id="KW-0238">DNA-binding</keyword>
<dbReference type="PRINTS" id="PR00038">
    <property type="entry name" value="HTHLUXR"/>
</dbReference>
<sequence length="215" mass="23863">MTEKAAINVLIVDDHAVVREGVKSIISTTTDIAVIAEAEAGLEAIRLSRQLDFEVMLLDIVLPDRNGIEVLKQIKSEKPGIAVLMFSIHREDQYAVRALKAGASGFLNKQCSGTQILDAIRQVARGLKYVSTQLAQELANNLNQEHEDALHKTLSDREFQTMTLIASGKSVSDIAKELSLSVKTISEYRSRILLKMKLRHNAELTHYAIKNQLVD</sequence>
<dbReference type="PROSITE" id="PS50110">
    <property type="entry name" value="RESPONSE_REGULATORY"/>
    <property type="match status" value="1"/>
</dbReference>
<dbReference type="SUPFAM" id="SSF46894">
    <property type="entry name" value="C-terminal effector domain of the bipartite response regulators"/>
    <property type="match status" value="1"/>
</dbReference>
<dbReference type="InterPro" id="IPR016032">
    <property type="entry name" value="Sig_transdc_resp-reg_C-effctor"/>
</dbReference>
<dbReference type="CDD" id="cd06170">
    <property type="entry name" value="LuxR_C_like"/>
    <property type="match status" value="1"/>
</dbReference>
<feature type="modified residue" description="4-aspartylphosphate" evidence="5">
    <location>
        <position position="59"/>
    </location>
</feature>
<dbReference type="SMART" id="SM00421">
    <property type="entry name" value="HTH_LUXR"/>
    <property type="match status" value="1"/>
</dbReference>
<dbReference type="PROSITE" id="PS50043">
    <property type="entry name" value="HTH_LUXR_2"/>
    <property type="match status" value="1"/>
</dbReference>
<dbReference type="GO" id="GO:0003677">
    <property type="term" value="F:DNA binding"/>
    <property type="evidence" value="ECO:0007669"/>
    <property type="project" value="UniProtKB-KW"/>
</dbReference>
<dbReference type="OrthoDB" id="9780593at2"/>
<dbReference type="InterPro" id="IPR011006">
    <property type="entry name" value="CheY-like_superfamily"/>
</dbReference>
<dbReference type="GO" id="GO:0006355">
    <property type="term" value="P:regulation of DNA-templated transcription"/>
    <property type="evidence" value="ECO:0007669"/>
    <property type="project" value="InterPro"/>
</dbReference>
<evidence type="ECO:0000256" key="2">
    <source>
        <dbReference type="ARBA" id="ARBA00023015"/>
    </source>
</evidence>
<dbReference type="GO" id="GO:0000160">
    <property type="term" value="P:phosphorelay signal transduction system"/>
    <property type="evidence" value="ECO:0007669"/>
    <property type="project" value="InterPro"/>
</dbReference>
<feature type="domain" description="Response regulatory" evidence="7">
    <location>
        <begin position="8"/>
        <end position="124"/>
    </location>
</feature>
<evidence type="ECO:0000256" key="1">
    <source>
        <dbReference type="ARBA" id="ARBA00022553"/>
    </source>
</evidence>
<dbReference type="InterPro" id="IPR058245">
    <property type="entry name" value="NreC/VraR/RcsB-like_REC"/>
</dbReference>
<protein>
    <submittedName>
        <fullName evidence="8">LuxR family two component transcriptional regulator</fullName>
    </submittedName>
</protein>
<evidence type="ECO:0000256" key="4">
    <source>
        <dbReference type="ARBA" id="ARBA00023163"/>
    </source>
</evidence>
<evidence type="ECO:0000259" key="7">
    <source>
        <dbReference type="PROSITE" id="PS50110"/>
    </source>
</evidence>
<dbReference type="InterPro" id="IPR001789">
    <property type="entry name" value="Sig_transdc_resp-reg_receiver"/>
</dbReference>
<dbReference type="PANTHER" id="PTHR43214">
    <property type="entry name" value="TWO-COMPONENT RESPONSE REGULATOR"/>
    <property type="match status" value="1"/>
</dbReference>
<dbReference type="Pfam" id="PF00196">
    <property type="entry name" value="GerE"/>
    <property type="match status" value="1"/>
</dbReference>
<evidence type="ECO:0000313" key="9">
    <source>
        <dbReference type="Proteomes" id="UP000247792"/>
    </source>
</evidence>
<dbReference type="Pfam" id="PF00072">
    <property type="entry name" value="Response_reg"/>
    <property type="match status" value="1"/>
</dbReference>
<accession>A0A318JB44</accession>
<dbReference type="Proteomes" id="UP000247792">
    <property type="component" value="Unassembled WGS sequence"/>
</dbReference>
<keyword evidence="4" id="KW-0804">Transcription</keyword>
<organism evidence="8 9">
    <name type="scientific">Undibacterium pigrum</name>
    <dbReference type="NCBI Taxonomy" id="401470"/>
    <lineage>
        <taxon>Bacteria</taxon>
        <taxon>Pseudomonadati</taxon>
        <taxon>Pseudomonadota</taxon>
        <taxon>Betaproteobacteria</taxon>
        <taxon>Burkholderiales</taxon>
        <taxon>Oxalobacteraceae</taxon>
        <taxon>Undibacterium</taxon>
    </lineage>
</organism>
<dbReference type="EMBL" id="QJKB01000001">
    <property type="protein sequence ID" value="PXX46768.1"/>
    <property type="molecule type" value="Genomic_DNA"/>
</dbReference>